<comment type="similarity">
    <text evidence="1">Belongs to the GILT family.</text>
</comment>
<proteinExistence type="inferred from homology"/>
<dbReference type="AlphaFoldDB" id="A0AAE1P391"/>
<keyword evidence="2" id="KW-0325">Glycoprotein</keyword>
<keyword evidence="4" id="KW-1185">Reference proteome</keyword>
<dbReference type="PANTHER" id="PTHR13234">
    <property type="entry name" value="GAMMA-INTERFERON INDUCIBLE LYSOSOMAL THIOL REDUCTASE GILT"/>
    <property type="match status" value="1"/>
</dbReference>
<name>A0AAE1P391_9EUCA</name>
<evidence type="ECO:0000313" key="4">
    <source>
        <dbReference type="Proteomes" id="UP001292094"/>
    </source>
</evidence>
<dbReference type="PANTHER" id="PTHR13234:SF68">
    <property type="entry name" value="GH19763P"/>
    <property type="match status" value="1"/>
</dbReference>
<dbReference type="Proteomes" id="UP001292094">
    <property type="component" value="Unassembled WGS sequence"/>
</dbReference>
<organism evidence="3 4">
    <name type="scientific">Petrolisthes manimaculis</name>
    <dbReference type="NCBI Taxonomy" id="1843537"/>
    <lineage>
        <taxon>Eukaryota</taxon>
        <taxon>Metazoa</taxon>
        <taxon>Ecdysozoa</taxon>
        <taxon>Arthropoda</taxon>
        <taxon>Crustacea</taxon>
        <taxon>Multicrustacea</taxon>
        <taxon>Malacostraca</taxon>
        <taxon>Eumalacostraca</taxon>
        <taxon>Eucarida</taxon>
        <taxon>Decapoda</taxon>
        <taxon>Pleocyemata</taxon>
        <taxon>Anomura</taxon>
        <taxon>Galatheoidea</taxon>
        <taxon>Porcellanidae</taxon>
        <taxon>Petrolisthes</taxon>
    </lineage>
</organism>
<evidence type="ECO:0000256" key="2">
    <source>
        <dbReference type="ARBA" id="ARBA00023180"/>
    </source>
</evidence>
<evidence type="ECO:0000313" key="3">
    <source>
        <dbReference type="EMBL" id="KAK4301320.1"/>
    </source>
</evidence>
<gene>
    <name evidence="3" type="ORF">Pmani_026526</name>
</gene>
<dbReference type="Pfam" id="PF03227">
    <property type="entry name" value="GILT"/>
    <property type="match status" value="1"/>
</dbReference>
<dbReference type="EMBL" id="JAWZYT010002891">
    <property type="protein sequence ID" value="KAK4301320.1"/>
    <property type="molecule type" value="Genomic_DNA"/>
</dbReference>
<comment type="caution">
    <text evidence="3">The sequence shown here is derived from an EMBL/GenBank/DDBJ whole genome shotgun (WGS) entry which is preliminary data.</text>
</comment>
<reference evidence="3" key="1">
    <citation type="submission" date="2023-11" db="EMBL/GenBank/DDBJ databases">
        <title>Genome assemblies of two species of porcelain crab, Petrolisthes cinctipes and Petrolisthes manimaculis (Anomura: Porcellanidae).</title>
        <authorList>
            <person name="Angst P."/>
        </authorList>
    </citation>
    <scope>NUCLEOTIDE SEQUENCE</scope>
    <source>
        <strain evidence="3">PB745_02</strain>
        <tissue evidence="3">Gill</tissue>
    </source>
</reference>
<dbReference type="InterPro" id="IPR004911">
    <property type="entry name" value="Interferon-induced_GILT"/>
</dbReference>
<sequence length="245" mass="27222">MCSIVCGSNSNTKASHTSTTMIVTPAAAAAATTTAASWLWLIQLIPIISAAPREDAAPQVKVSVYYESLCPDSRNFFVDQLYPVWVDLSYIIDLQLTSYGKTRELSGDGEQYEFRCQHGPRECASNVMLTCANHYITDHYLQVDFAHCVMRDFQGTKSGKLCANETGVEFGPIKQCMKSSEGTQLQHQAGLLQATLSPPLDYVPWITIDDVFTRHQLHEALRNLREVVCDAYQGTKPSFCNLELV</sequence>
<evidence type="ECO:0008006" key="5">
    <source>
        <dbReference type="Google" id="ProtNLM"/>
    </source>
</evidence>
<protein>
    <recommendedName>
        <fullName evidence="5">Gamma-interferon-inducible lysosomal thiol reductase</fullName>
    </recommendedName>
</protein>
<dbReference type="GO" id="GO:0016671">
    <property type="term" value="F:oxidoreductase activity, acting on a sulfur group of donors, disulfide as acceptor"/>
    <property type="evidence" value="ECO:0007669"/>
    <property type="project" value="InterPro"/>
</dbReference>
<evidence type="ECO:0000256" key="1">
    <source>
        <dbReference type="ARBA" id="ARBA00005679"/>
    </source>
</evidence>
<accession>A0AAE1P391</accession>